<dbReference type="EMBL" id="BBMR01000001">
    <property type="protein sequence ID" value="GAL16920.1"/>
    <property type="molecule type" value="Genomic_DNA"/>
</dbReference>
<dbReference type="InterPro" id="IPR004137">
    <property type="entry name" value="HCP/CODH"/>
</dbReference>
<reference evidence="1 2" key="1">
    <citation type="submission" date="2014-09" db="EMBL/GenBank/DDBJ databases">
        <title>Vibrio maritimus JCM 19235. (C45) whole genome shotgun sequence.</title>
        <authorList>
            <person name="Sawabe T."/>
            <person name="Meirelles P."/>
            <person name="Nakanishi M."/>
            <person name="Sayaka M."/>
            <person name="Hattori M."/>
            <person name="Ohkuma M."/>
        </authorList>
    </citation>
    <scope>NUCLEOTIDE SEQUENCE [LARGE SCALE GENOMIC DNA]</scope>
    <source>
        <strain evidence="2">JCM19235</strain>
    </source>
</reference>
<keyword evidence="2" id="KW-1185">Reference proteome</keyword>
<dbReference type="STRING" id="990268.JCM19235_5469"/>
<organism evidence="1 2">
    <name type="scientific">Vibrio maritimus</name>
    <dbReference type="NCBI Taxonomy" id="990268"/>
    <lineage>
        <taxon>Bacteria</taxon>
        <taxon>Pseudomonadati</taxon>
        <taxon>Pseudomonadota</taxon>
        <taxon>Gammaproteobacteria</taxon>
        <taxon>Vibrionales</taxon>
        <taxon>Vibrionaceae</taxon>
        <taxon>Vibrio</taxon>
    </lineage>
</organism>
<evidence type="ECO:0000313" key="2">
    <source>
        <dbReference type="Proteomes" id="UP000029228"/>
    </source>
</evidence>
<dbReference type="AlphaFoldDB" id="A0A090RNC0"/>
<dbReference type="InterPro" id="IPR016100">
    <property type="entry name" value="Prismane_a-bundle"/>
</dbReference>
<dbReference type="Gene3D" id="1.20.1270.20">
    <property type="match status" value="2"/>
</dbReference>
<evidence type="ECO:0000313" key="1">
    <source>
        <dbReference type="EMBL" id="GAL16920.1"/>
    </source>
</evidence>
<protein>
    <submittedName>
        <fullName evidence="1">Hydroxylamine reductase</fullName>
    </submittedName>
</protein>
<name>A0A090RNC0_9VIBR</name>
<reference evidence="1 2" key="2">
    <citation type="submission" date="2014-09" db="EMBL/GenBank/DDBJ databases">
        <authorList>
            <consortium name="NBRP consortium"/>
            <person name="Sawabe T."/>
            <person name="Meirelles P."/>
            <person name="Nakanishi M."/>
            <person name="Sayaka M."/>
            <person name="Hattori M."/>
            <person name="Ohkuma M."/>
        </authorList>
    </citation>
    <scope>NUCLEOTIDE SEQUENCE [LARGE SCALE GENOMIC DNA]</scope>
    <source>
        <strain evidence="2">JCM19235</strain>
    </source>
</reference>
<accession>A0A090RNC0</accession>
<dbReference type="GO" id="GO:0016491">
    <property type="term" value="F:oxidoreductase activity"/>
    <property type="evidence" value="ECO:0007669"/>
    <property type="project" value="InterPro"/>
</dbReference>
<dbReference type="InterPro" id="IPR011254">
    <property type="entry name" value="Prismane-like_sf"/>
</dbReference>
<sequence length="147" mass="16153">MGARAFFSTLTNVNFDPERIIELSNLAAQYKARLQEQVQAASLVKGIAIDGLSPAAKFELPTTKEALLEFAPTAAVNRGHDSLHEDVIGLRLLCLYGLKGAAAYLEHARVLSQTDEVVYGEYHQIMAWLGTDQLTLSHCLIPQCRLV</sequence>
<dbReference type="SUPFAM" id="SSF56821">
    <property type="entry name" value="Prismane protein-like"/>
    <property type="match status" value="1"/>
</dbReference>
<comment type="caution">
    <text evidence="1">The sequence shown here is derived from an EMBL/GenBank/DDBJ whole genome shotgun (WGS) entry which is preliminary data.</text>
</comment>
<gene>
    <name evidence="1" type="ORF">JCM19235_5469</name>
</gene>
<dbReference type="Pfam" id="PF03063">
    <property type="entry name" value="Prismane"/>
    <property type="match status" value="1"/>
</dbReference>
<dbReference type="Proteomes" id="UP000029228">
    <property type="component" value="Unassembled WGS sequence"/>
</dbReference>
<proteinExistence type="predicted"/>